<dbReference type="GO" id="GO:0046983">
    <property type="term" value="F:protein dimerization activity"/>
    <property type="evidence" value="ECO:0007669"/>
    <property type="project" value="InterPro"/>
</dbReference>
<dbReference type="AlphaFoldDB" id="A0A0J1AYP9"/>
<organism evidence="9 10">
    <name type="scientific">Cutaneotrichosporon oleaginosum</name>
    <dbReference type="NCBI Taxonomy" id="879819"/>
    <lineage>
        <taxon>Eukaryota</taxon>
        <taxon>Fungi</taxon>
        <taxon>Dikarya</taxon>
        <taxon>Basidiomycota</taxon>
        <taxon>Agaricomycotina</taxon>
        <taxon>Tremellomycetes</taxon>
        <taxon>Trichosporonales</taxon>
        <taxon>Trichosporonaceae</taxon>
        <taxon>Cutaneotrichosporon</taxon>
    </lineage>
</organism>
<dbReference type="PANTHER" id="PTHR13946">
    <property type="entry name" value="DNA-DIRECTED RNA POLYMERASE I,II,III"/>
    <property type="match status" value="1"/>
</dbReference>
<dbReference type="HAMAP" id="MF_00261">
    <property type="entry name" value="RNApol_arch_Rpo11"/>
    <property type="match status" value="1"/>
</dbReference>
<evidence type="ECO:0000256" key="4">
    <source>
        <dbReference type="ARBA" id="ARBA00023163"/>
    </source>
</evidence>
<dbReference type="PROSITE" id="PS01154">
    <property type="entry name" value="RNA_POL_L_13KD"/>
    <property type="match status" value="1"/>
</dbReference>
<evidence type="ECO:0000256" key="7">
    <source>
        <dbReference type="SAM" id="MobiDB-lite"/>
    </source>
</evidence>
<dbReference type="STRING" id="879819.A0A0J1AYP9"/>
<evidence type="ECO:0000256" key="5">
    <source>
        <dbReference type="ARBA" id="ARBA00023242"/>
    </source>
</evidence>
<sequence>MTLAFSSTSSTMPTEAERKREEAAARRHARLDNAGVLQMSAAGETSMDKITILPGHEPDYSACTFSLWEEDHTLGNALRWMIMKDPDVEYCGYSAPHPSEPKIHIRVQMYDGLSAVDCLRRALANLRDLFNTVQQRYAQSLRNDEYVQEADVDVHEVVAQTLRERGLPVQGDEMDTA</sequence>
<dbReference type="Gene3D" id="3.30.1360.10">
    <property type="entry name" value="RNA polymerase, RBP11-like subunit"/>
    <property type="match status" value="1"/>
</dbReference>
<dbReference type="GO" id="GO:0006362">
    <property type="term" value="P:transcription elongation by RNA polymerase I"/>
    <property type="evidence" value="ECO:0007669"/>
    <property type="project" value="TreeGrafter"/>
</dbReference>
<dbReference type="Proteomes" id="UP000053611">
    <property type="component" value="Unassembled WGS sequence"/>
</dbReference>
<dbReference type="SUPFAM" id="SSF55257">
    <property type="entry name" value="RBP11-like subunits of RNA polymerase"/>
    <property type="match status" value="1"/>
</dbReference>
<dbReference type="InterPro" id="IPR033898">
    <property type="entry name" value="RNAP_AC19"/>
</dbReference>
<dbReference type="InterPro" id="IPR008193">
    <property type="entry name" value="RNA_pol_Rpb11_13-16kDa_CS"/>
</dbReference>
<accession>A0A0J1AYP9</accession>
<dbReference type="FunFam" id="3.30.1360.10:FF:000006">
    <property type="entry name" value="DNA-directed RNA polymerases I and III subunit RPAC2"/>
    <property type="match status" value="1"/>
</dbReference>
<dbReference type="GeneID" id="28984462"/>
<dbReference type="EMBL" id="KQ087234">
    <property type="protein sequence ID" value="KLT40439.1"/>
    <property type="molecule type" value="Genomic_DNA"/>
</dbReference>
<dbReference type="GO" id="GO:0006383">
    <property type="term" value="P:transcription by RNA polymerase III"/>
    <property type="evidence" value="ECO:0007669"/>
    <property type="project" value="TreeGrafter"/>
</dbReference>
<feature type="region of interest" description="Disordered" evidence="7">
    <location>
        <begin position="1"/>
        <end position="26"/>
    </location>
</feature>
<name>A0A0J1AYP9_9TREE</name>
<keyword evidence="3 9" id="KW-0240">DNA-directed RNA polymerase</keyword>
<feature type="compositionally biased region" description="Basic and acidic residues" evidence="7">
    <location>
        <begin position="15"/>
        <end position="25"/>
    </location>
</feature>
<keyword evidence="10" id="KW-1185">Reference proteome</keyword>
<dbReference type="GO" id="GO:0003899">
    <property type="term" value="F:DNA-directed RNA polymerase activity"/>
    <property type="evidence" value="ECO:0007669"/>
    <property type="project" value="InterPro"/>
</dbReference>
<protein>
    <recommendedName>
        <fullName evidence="2">DNA-directed RNA polymerases I and III subunit RPAC2</fullName>
    </recommendedName>
</protein>
<comment type="similarity">
    <text evidence="6">Belongs to the archaeal Rpo11/eukaryotic RPB11/RPC19 RNA polymerase subunit family.</text>
</comment>
<dbReference type="GO" id="GO:0055029">
    <property type="term" value="C:nuclear DNA-directed RNA polymerase complex"/>
    <property type="evidence" value="ECO:0007669"/>
    <property type="project" value="UniProtKB-ARBA"/>
</dbReference>
<dbReference type="InterPro" id="IPR036603">
    <property type="entry name" value="RBP11-like"/>
</dbReference>
<comment type="subcellular location">
    <subcellularLocation>
        <location evidence="1">Nucleus</location>
    </subcellularLocation>
</comment>
<keyword evidence="5" id="KW-0539">Nucleus</keyword>
<gene>
    <name evidence="9" type="ORF">CC85DRAFT_287415</name>
</gene>
<evidence type="ECO:0000256" key="6">
    <source>
        <dbReference type="ARBA" id="ARBA00025751"/>
    </source>
</evidence>
<evidence type="ECO:0000256" key="2">
    <source>
        <dbReference type="ARBA" id="ARBA00022079"/>
    </source>
</evidence>
<dbReference type="GO" id="GO:0005666">
    <property type="term" value="C:RNA polymerase III complex"/>
    <property type="evidence" value="ECO:0007669"/>
    <property type="project" value="TreeGrafter"/>
</dbReference>
<dbReference type="GO" id="GO:0005736">
    <property type="term" value="C:RNA polymerase I complex"/>
    <property type="evidence" value="ECO:0007669"/>
    <property type="project" value="TreeGrafter"/>
</dbReference>
<dbReference type="PANTHER" id="PTHR13946:SF28">
    <property type="entry name" value="DNA-DIRECTED RNA POLYMERASES I AND III SUBUNIT RPAC2"/>
    <property type="match status" value="1"/>
</dbReference>
<evidence type="ECO:0000313" key="9">
    <source>
        <dbReference type="EMBL" id="KLT40439.1"/>
    </source>
</evidence>
<dbReference type="InterPro" id="IPR009025">
    <property type="entry name" value="RBP11-like_dimer"/>
</dbReference>
<dbReference type="RefSeq" id="XP_018276930.1">
    <property type="nucleotide sequence ID" value="XM_018423859.1"/>
</dbReference>
<proteinExistence type="inferred from homology"/>
<evidence type="ECO:0000256" key="1">
    <source>
        <dbReference type="ARBA" id="ARBA00004123"/>
    </source>
</evidence>
<dbReference type="Pfam" id="PF13656">
    <property type="entry name" value="RNA_pol_L_2"/>
    <property type="match status" value="1"/>
</dbReference>
<evidence type="ECO:0000259" key="8">
    <source>
        <dbReference type="Pfam" id="PF13656"/>
    </source>
</evidence>
<feature type="compositionally biased region" description="Polar residues" evidence="7">
    <location>
        <begin position="1"/>
        <end position="13"/>
    </location>
</feature>
<dbReference type="GO" id="GO:0003677">
    <property type="term" value="F:DNA binding"/>
    <property type="evidence" value="ECO:0007669"/>
    <property type="project" value="InterPro"/>
</dbReference>
<dbReference type="InterPro" id="IPR022905">
    <property type="entry name" value="Rpo11-like"/>
</dbReference>
<dbReference type="OrthoDB" id="510325at2759"/>
<dbReference type="CDD" id="cd07029">
    <property type="entry name" value="RNAP_I_III_AC19"/>
    <property type="match status" value="1"/>
</dbReference>
<evidence type="ECO:0000313" key="10">
    <source>
        <dbReference type="Proteomes" id="UP000053611"/>
    </source>
</evidence>
<keyword evidence="4" id="KW-0804">Transcription</keyword>
<evidence type="ECO:0000256" key="3">
    <source>
        <dbReference type="ARBA" id="ARBA00022478"/>
    </source>
</evidence>
<reference evidence="9 10" key="1">
    <citation type="submission" date="2015-03" db="EMBL/GenBank/DDBJ databases">
        <title>Genomics and transcriptomics of the oil-accumulating basidiomycete yeast T. oleaginosus allow insights into substrate utilization and the diverse evolutionary trajectories of mating systems in fungi.</title>
        <authorList>
            <consortium name="DOE Joint Genome Institute"/>
            <person name="Kourist R."/>
            <person name="Kracht O."/>
            <person name="Bracharz F."/>
            <person name="Lipzen A."/>
            <person name="Nolan M."/>
            <person name="Ohm R."/>
            <person name="Grigoriev I."/>
            <person name="Sun S."/>
            <person name="Heitman J."/>
            <person name="Bruck T."/>
            <person name="Nowrousian M."/>
        </authorList>
    </citation>
    <scope>NUCLEOTIDE SEQUENCE [LARGE SCALE GENOMIC DNA]</scope>
    <source>
        <strain evidence="9 10">IBC0246</strain>
    </source>
</reference>
<feature type="domain" description="DNA-directed RNA polymerase RBP11-like dimerisation" evidence="8">
    <location>
        <begin position="62"/>
        <end position="135"/>
    </location>
</feature>